<evidence type="ECO:0000256" key="3">
    <source>
        <dbReference type="ARBA" id="ARBA00023157"/>
    </source>
</evidence>
<evidence type="ECO:0000256" key="5">
    <source>
        <dbReference type="SAM" id="SignalP"/>
    </source>
</evidence>
<dbReference type="RefSeq" id="WP_330109409.1">
    <property type="nucleotide sequence ID" value="NZ_JAZDQT010000003.1"/>
</dbReference>
<reference evidence="7 8" key="1">
    <citation type="submission" date="2024-01" db="EMBL/GenBank/DDBJ databases">
        <title>Pedobacter sp. nov., isolated from fresh soil.</title>
        <authorList>
            <person name="Le N.T.T."/>
        </authorList>
    </citation>
    <scope>NUCLEOTIDE SEQUENCE [LARGE SCALE GENOMIC DNA]</scope>
    <source>
        <strain evidence="7 8">KR3-3</strain>
    </source>
</reference>
<sequence length="366" mass="41273">MKFFKRTCFSCLLLTIALTSHAQNFKLEGKSLNFPDGTRLLLQIATTDLKVERTDSTEIKNNEFHFSGPLKAGDHRIAILSTADLHDRAMIWLEPKALSLAIKKGDFDHLTIKGSLAATEFQQLAATTNPIQKQKDSVARIDTKLDTVMDKNKWEQYTKLELAEKEATINFVKSHPQSIVATFILNVFSTSWGKPKTNELYQGLSAAMKQSSFGQQIDKYVKLSQELKVGDKYVDFELTNVSGKKVKLSAIKGKYILLDFWGSWCGPCRHENANLVKAYHLFKDKGFNILGVGAEADRKEWLQAIKADGLPWENVTDVSKGRNNSAVMIYSIYSFPTNFLIDEQGIIIAKNLRGDDLTKKLEELLR</sequence>
<evidence type="ECO:0000259" key="6">
    <source>
        <dbReference type="PROSITE" id="PS51352"/>
    </source>
</evidence>
<keyword evidence="5" id="KW-0732">Signal</keyword>
<feature type="domain" description="Thioredoxin" evidence="6">
    <location>
        <begin position="227"/>
        <end position="366"/>
    </location>
</feature>
<proteinExistence type="predicted"/>
<dbReference type="InterPro" id="IPR025380">
    <property type="entry name" value="DUF4369"/>
</dbReference>
<keyword evidence="4" id="KW-0676">Redox-active center</keyword>
<dbReference type="InterPro" id="IPR050553">
    <property type="entry name" value="Thioredoxin_ResA/DsbE_sf"/>
</dbReference>
<dbReference type="SUPFAM" id="SSF52833">
    <property type="entry name" value="Thioredoxin-like"/>
    <property type="match status" value="1"/>
</dbReference>
<dbReference type="EMBL" id="JAZDQT010000003">
    <property type="protein sequence ID" value="MEE1947125.1"/>
    <property type="molecule type" value="Genomic_DNA"/>
</dbReference>
<evidence type="ECO:0000256" key="2">
    <source>
        <dbReference type="ARBA" id="ARBA00022748"/>
    </source>
</evidence>
<evidence type="ECO:0000256" key="1">
    <source>
        <dbReference type="ARBA" id="ARBA00004196"/>
    </source>
</evidence>
<dbReference type="CDD" id="cd02966">
    <property type="entry name" value="TlpA_like_family"/>
    <property type="match status" value="1"/>
</dbReference>
<evidence type="ECO:0000313" key="7">
    <source>
        <dbReference type="EMBL" id="MEE1947125.1"/>
    </source>
</evidence>
<keyword evidence="2" id="KW-0201">Cytochrome c-type biogenesis</keyword>
<dbReference type="Gene3D" id="3.40.30.10">
    <property type="entry name" value="Glutaredoxin"/>
    <property type="match status" value="1"/>
</dbReference>
<protein>
    <submittedName>
        <fullName evidence="7">AhpC/TSA family protein</fullName>
    </submittedName>
</protein>
<dbReference type="PANTHER" id="PTHR42852:SF6">
    <property type="entry name" value="THIOL:DISULFIDE INTERCHANGE PROTEIN DSBE"/>
    <property type="match status" value="1"/>
</dbReference>
<dbReference type="Pfam" id="PF14289">
    <property type="entry name" value="DUF4369"/>
    <property type="match status" value="1"/>
</dbReference>
<dbReference type="Pfam" id="PF00578">
    <property type="entry name" value="AhpC-TSA"/>
    <property type="match status" value="1"/>
</dbReference>
<dbReference type="InterPro" id="IPR036249">
    <property type="entry name" value="Thioredoxin-like_sf"/>
</dbReference>
<dbReference type="InterPro" id="IPR017937">
    <property type="entry name" value="Thioredoxin_CS"/>
</dbReference>
<dbReference type="InterPro" id="IPR000866">
    <property type="entry name" value="AhpC/TSA"/>
</dbReference>
<comment type="caution">
    <text evidence="7">The sequence shown here is derived from an EMBL/GenBank/DDBJ whole genome shotgun (WGS) entry which is preliminary data.</text>
</comment>
<feature type="chain" id="PRO_5045609086" evidence="5">
    <location>
        <begin position="23"/>
        <end position="366"/>
    </location>
</feature>
<feature type="signal peptide" evidence="5">
    <location>
        <begin position="1"/>
        <end position="22"/>
    </location>
</feature>
<dbReference type="PROSITE" id="PS00194">
    <property type="entry name" value="THIOREDOXIN_1"/>
    <property type="match status" value="1"/>
</dbReference>
<keyword evidence="3" id="KW-1015">Disulfide bond</keyword>
<comment type="subcellular location">
    <subcellularLocation>
        <location evidence="1">Cell envelope</location>
    </subcellularLocation>
</comment>
<dbReference type="PROSITE" id="PS51352">
    <property type="entry name" value="THIOREDOXIN_2"/>
    <property type="match status" value="1"/>
</dbReference>
<evidence type="ECO:0000256" key="4">
    <source>
        <dbReference type="ARBA" id="ARBA00023284"/>
    </source>
</evidence>
<evidence type="ECO:0000313" key="8">
    <source>
        <dbReference type="Proteomes" id="UP001336835"/>
    </source>
</evidence>
<dbReference type="PANTHER" id="PTHR42852">
    <property type="entry name" value="THIOL:DISULFIDE INTERCHANGE PROTEIN DSBE"/>
    <property type="match status" value="1"/>
</dbReference>
<gene>
    <name evidence="7" type="ORF">VRU48_18510</name>
</gene>
<accession>A0ABU7ICB4</accession>
<dbReference type="InterPro" id="IPR013766">
    <property type="entry name" value="Thioredoxin_domain"/>
</dbReference>
<dbReference type="Proteomes" id="UP001336835">
    <property type="component" value="Unassembled WGS sequence"/>
</dbReference>
<organism evidence="7 8">
    <name type="scientific">Pedobacter albus</name>
    <dbReference type="NCBI Taxonomy" id="3113905"/>
    <lineage>
        <taxon>Bacteria</taxon>
        <taxon>Pseudomonadati</taxon>
        <taxon>Bacteroidota</taxon>
        <taxon>Sphingobacteriia</taxon>
        <taxon>Sphingobacteriales</taxon>
        <taxon>Sphingobacteriaceae</taxon>
        <taxon>Pedobacter</taxon>
    </lineage>
</organism>
<keyword evidence="8" id="KW-1185">Reference proteome</keyword>
<name>A0ABU7ICB4_9SPHI</name>